<reference evidence="2" key="1">
    <citation type="submission" date="2015-10" db="EMBL/GenBank/DDBJ databases">
        <authorList>
            <person name="Regsiter A."/>
            <person name="william w."/>
        </authorList>
    </citation>
    <scope>NUCLEOTIDE SEQUENCE</scope>
    <source>
        <strain evidence="2">Montdore</strain>
    </source>
</reference>
<feature type="region of interest" description="Disordered" evidence="1">
    <location>
        <begin position="14"/>
        <end position="47"/>
    </location>
</feature>
<accession>A0A292PJB6</accession>
<protein>
    <submittedName>
        <fullName evidence="2">Uncharacterized protein</fullName>
    </submittedName>
</protein>
<feature type="compositionally biased region" description="Polar residues" evidence="1">
    <location>
        <begin position="139"/>
        <end position="149"/>
    </location>
</feature>
<evidence type="ECO:0000313" key="2">
    <source>
        <dbReference type="EMBL" id="CUS06871.1"/>
    </source>
</evidence>
<gene>
    <name evidence="2" type="ORF">GSTUAT00009038001</name>
</gene>
<feature type="compositionally biased region" description="Low complexity" evidence="1">
    <location>
        <begin position="85"/>
        <end position="94"/>
    </location>
</feature>
<proteinExistence type="predicted"/>
<feature type="region of interest" description="Disordered" evidence="1">
    <location>
        <begin position="79"/>
        <end position="149"/>
    </location>
</feature>
<dbReference type="AlphaFoldDB" id="A0A292PJB6"/>
<keyword evidence="3" id="KW-1185">Reference proteome</keyword>
<sequence>MSTLFLRLDTRRKYSSELDDCGSAPEPESLPTEEVSSDCGKKRQLAGGSCEGGSLRVLAERITGRRNLWPRKTRRCFSALEDGSDGSSSESSTPDSPPDQILPPWTLPRIHTRTPLQNHLPWARSSGKRQSRTWECDAQSDSRSSTLTH</sequence>
<evidence type="ECO:0000256" key="1">
    <source>
        <dbReference type="SAM" id="MobiDB-lite"/>
    </source>
</evidence>
<dbReference type="EMBL" id="LN891296">
    <property type="protein sequence ID" value="CUS06871.1"/>
    <property type="molecule type" value="Genomic_DNA"/>
</dbReference>
<organism evidence="2 3">
    <name type="scientific">Tuber aestivum</name>
    <name type="common">summer truffle</name>
    <dbReference type="NCBI Taxonomy" id="59557"/>
    <lineage>
        <taxon>Eukaryota</taxon>
        <taxon>Fungi</taxon>
        <taxon>Dikarya</taxon>
        <taxon>Ascomycota</taxon>
        <taxon>Pezizomycotina</taxon>
        <taxon>Pezizomycetes</taxon>
        <taxon>Pezizales</taxon>
        <taxon>Tuberaceae</taxon>
        <taxon>Tuber</taxon>
    </lineage>
</organism>
<evidence type="ECO:0000313" key="3">
    <source>
        <dbReference type="Proteomes" id="UP001412239"/>
    </source>
</evidence>
<dbReference type="Proteomes" id="UP001412239">
    <property type="component" value="Unassembled WGS sequence"/>
</dbReference>
<name>A0A292PJB6_9PEZI</name>